<feature type="compositionally biased region" description="Low complexity" evidence="2">
    <location>
        <begin position="514"/>
        <end position="523"/>
    </location>
</feature>
<organism evidence="3 4">
    <name type="scientific">Mortierella alpina</name>
    <name type="common">Oleaginous fungus</name>
    <name type="synonym">Mortierella renispora</name>
    <dbReference type="NCBI Taxonomy" id="64518"/>
    <lineage>
        <taxon>Eukaryota</taxon>
        <taxon>Fungi</taxon>
        <taxon>Fungi incertae sedis</taxon>
        <taxon>Mucoromycota</taxon>
        <taxon>Mortierellomycotina</taxon>
        <taxon>Mortierellomycetes</taxon>
        <taxon>Mortierellales</taxon>
        <taxon>Mortierellaceae</taxon>
        <taxon>Mortierella</taxon>
    </lineage>
</organism>
<evidence type="ECO:0000313" key="3">
    <source>
        <dbReference type="EMBL" id="KAF9949899.1"/>
    </source>
</evidence>
<dbReference type="EMBL" id="JAAAHY010001360">
    <property type="protein sequence ID" value="KAF9949899.1"/>
    <property type="molecule type" value="Genomic_DNA"/>
</dbReference>
<feature type="compositionally biased region" description="Low complexity" evidence="2">
    <location>
        <begin position="146"/>
        <end position="159"/>
    </location>
</feature>
<feature type="region of interest" description="Disordered" evidence="2">
    <location>
        <begin position="1272"/>
        <end position="1322"/>
    </location>
</feature>
<feature type="compositionally biased region" description="Pro residues" evidence="2">
    <location>
        <begin position="1218"/>
        <end position="1231"/>
    </location>
</feature>
<sequence length="1322" mass="148770">MTFSWDDVNVANVFERAVVQYIRSDLLEKAKNVVKKVPTDQPRAPRLDAMFEKVQHEIATKSRLPRGIFVNVMEIMAGDYGAHSSLRSHHFQIRLGPAHENITKFRAIWSREARTIWNEIRRTMVENAGAGASIVALSRPPSDDGAASSSLATTAHAEAGGSHGSVEGREIVLEAKKEQEQLRTCTTTLKTILHPRLEEEACAEFLHLVEDVQENVTDVIFELSAIAYKAFLGLASGQHFGPWVSGAGVADDNTFDLRSVLPPGFVFRDKEVQPIVRAAWLPNGLQADMKHYSTNRPGEEPHEQHAWDLANFLSQGHLQYLYTRFLSPSYNPSTARTAAADNTHPEWRKSAAIIQGQQSDSLDRKANDGLSFTILEHIREYATAVDNLRTGSIFDKLLQYAILLLLRLKLAPERERRYKERLKAAAAKKEERIKTKQGRTGLSSSRWNRRLIKLCDDLSDVLSMPEGEKHTRRWTVVMGCINKLVRCKPAATPKDLPNIERQLEQLMEQDPDNPVQVEVEQGPPVAPEDQDDRGPRDDLDDLGDDDDEDADDEEKDSEDSNEEGMSKMSNSVTTDVDIAWVRRSSFRRQEFTDKECQAVADIVNAFRPYVPKREQDAEGSTTNKPFPHIVLRAPFVLIANSLLRAAGYHDFVRRMMPQIAPSSLHALHLGAVGLYEVLCAESEWHFDVRDINGDPLTTGDDVTKVAGNKQAIFSQFFNLAEIDRLCRAHGLQFNMRIVFVDELTVHLTGKVIAHGQDGRKGYPIQSAYEQRKKDRKGWTTDHKWRQEWLTIQEDYEGYEQALAYVKAQESNAEERKKNEESVLRALRKKHKTTQMAQTLARHGDDYARLKEARLATRAERRVILPREIALKEVKKELYFWNKTRKAAESADSARNRTRSSTNKMQQISTPTWAHPTVEDTTERMDLSTLLQLSANGRPRTVVFAGTDYGVVKMSETVALTRSEIETHLNRYHQLFDVPDDDSALGMDQDQNQNQDRDQSMNHGHGQHLDQHAGSDQVQDQDFDHAMSLDQGQVQDCEQDQGEGEGPGHEQSYEETRGRGQEEGQRQNLDKDQDSDRVHGQGQGEGDGLGREQRIAQLRALKLPPSHKITAGKIDDLSHSRRVAKRRKARLKANTAASEALQDLSKKENALQRALSLQEVDLAQDTRRKHRRVLSEFEHSRCRRKDQHHQRLRTIRTWDKVAAAERRYVMERGRQELTTPPPAPGTSPPIPKPSGHVMPVLFIGDADPGAAGKEQSCDPHAAVNIALAGASPHLDSSRRTLPPYARSFRRTPTNDTGPSPPDPITPSTSASDAARAPVVTAGL</sequence>
<evidence type="ECO:0000256" key="1">
    <source>
        <dbReference type="SAM" id="Coils"/>
    </source>
</evidence>
<protein>
    <submittedName>
        <fullName evidence="3">Uncharacterized protein</fullName>
    </submittedName>
</protein>
<gene>
    <name evidence="3" type="ORF">BGZ70_001592</name>
</gene>
<proteinExistence type="predicted"/>
<feature type="region of interest" description="Disordered" evidence="2">
    <location>
        <begin position="137"/>
        <end position="164"/>
    </location>
</feature>
<name>A0A9P6IW08_MORAP</name>
<feature type="region of interest" description="Disordered" evidence="2">
    <location>
        <begin position="889"/>
        <end position="909"/>
    </location>
</feature>
<evidence type="ECO:0000256" key="2">
    <source>
        <dbReference type="SAM" id="MobiDB-lite"/>
    </source>
</evidence>
<feature type="compositionally biased region" description="Basic and acidic residues" evidence="2">
    <location>
        <begin position="1045"/>
        <end position="1078"/>
    </location>
</feature>
<keyword evidence="1" id="KW-0175">Coiled coil</keyword>
<accession>A0A9P6IW08</accession>
<evidence type="ECO:0000313" key="4">
    <source>
        <dbReference type="Proteomes" id="UP000738359"/>
    </source>
</evidence>
<feature type="region of interest" description="Disordered" evidence="2">
    <location>
        <begin position="513"/>
        <end position="571"/>
    </location>
</feature>
<reference evidence="3" key="1">
    <citation type="journal article" date="2020" name="Fungal Divers.">
        <title>Resolving the Mortierellaceae phylogeny through synthesis of multi-gene phylogenetics and phylogenomics.</title>
        <authorList>
            <person name="Vandepol N."/>
            <person name="Liber J."/>
            <person name="Desiro A."/>
            <person name="Na H."/>
            <person name="Kennedy M."/>
            <person name="Barry K."/>
            <person name="Grigoriev I.V."/>
            <person name="Miller A.N."/>
            <person name="O'Donnell K."/>
            <person name="Stajich J.E."/>
            <person name="Bonito G."/>
        </authorList>
    </citation>
    <scope>NUCLEOTIDE SEQUENCE</scope>
    <source>
        <strain evidence="3">CK1249</strain>
    </source>
</reference>
<dbReference type="OrthoDB" id="2424936at2759"/>
<dbReference type="Proteomes" id="UP000738359">
    <property type="component" value="Unassembled WGS sequence"/>
</dbReference>
<feature type="coiled-coil region" evidence="1">
    <location>
        <begin position="1113"/>
        <end position="1153"/>
    </location>
</feature>
<feature type="region of interest" description="Disordered" evidence="2">
    <location>
        <begin position="979"/>
        <end position="1016"/>
    </location>
</feature>
<feature type="compositionally biased region" description="Acidic residues" evidence="2">
    <location>
        <begin position="538"/>
        <end position="562"/>
    </location>
</feature>
<comment type="caution">
    <text evidence="3">The sequence shown here is derived from an EMBL/GenBank/DDBJ whole genome shotgun (WGS) entry which is preliminary data.</text>
</comment>
<keyword evidence="4" id="KW-1185">Reference proteome</keyword>
<feature type="compositionally biased region" description="Polar residues" evidence="2">
    <location>
        <begin position="898"/>
        <end position="909"/>
    </location>
</feature>
<feature type="region of interest" description="Disordered" evidence="2">
    <location>
        <begin position="1035"/>
        <end position="1089"/>
    </location>
</feature>
<feature type="region of interest" description="Disordered" evidence="2">
    <location>
        <begin position="1210"/>
        <end position="1256"/>
    </location>
</feature>